<evidence type="ECO:0000313" key="6">
    <source>
        <dbReference type="Proteomes" id="UP000006591"/>
    </source>
</evidence>
<accession>A0A0E0GSP3</accession>
<feature type="transmembrane region" description="Helical" evidence="2">
    <location>
        <begin position="150"/>
        <end position="172"/>
    </location>
</feature>
<feature type="transmembrane region" description="Helical" evidence="2">
    <location>
        <begin position="184"/>
        <end position="203"/>
    </location>
</feature>
<reference evidence="5" key="2">
    <citation type="submission" date="2018-04" db="EMBL/GenBank/DDBJ databases">
        <title>OnivRS2 (Oryza nivara Reference Sequence Version 2).</title>
        <authorList>
            <person name="Zhang J."/>
            <person name="Kudrna D."/>
            <person name="Lee S."/>
            <person name="Talag J."/>
            <person name="Rajasekar S."/>
            <person name="Welchert J."/>
            <person name="Hsing Y.-I."/>
            <person name="Wing R.A."/>
        </authorList>
    </citation>
    <scope>NUCLEOTIDE SEQUENCE [LARGE SCALE GENOMIC DNA]</scope>
    <source>
        <strain evidence="5">SL10</strain>
    </source>
</reference>
<dbReference type="PANTHER" id="PTHR46398:SF8">
    <property type="entry name" value="FUNGAL LIPASE-LIKE DOMAIN-CONTAINING PROTEIN"/>
    <property type="match status" value="1"/>
</dbReference>
<dbReference type="HOGENOM" id="CLU_032757_0_0_1"/>
<evidence type="ECO:0000256" key="2">
    <source>
        <dbReference type="SAM" id="Phobius"/>
    </source>
</evidence>
<proteinExistence type="predicted"/>
<evidence type="ECO:0000259" key="3">
    <source>
        <dbReference type="Pfam" id="PF01764"/>
    </source>
</evidence>
<dbReference type="AlphaFoldDB" id="A0A0E0GSP3"/>
<dbReference type="EnsemblPlants" id="ONIVA03G32990.1">
    <property type="protein sequence ID" value="ONIVA03G32990.1"/>
    <property type="gene ID" value="ONIVA03G32990"/>
</dbReference>
<organism evidence="5">
    <name type="scientific">Oryza nivara</name>
    <name type="common">Indian wild rice</name>
    <name type="synonym">Oryza sativa f. spontanea</name>
    <dbReference type="NCBI Taxonomy" id="4536"/>
    <lineage>
        <taxon>Eukaryota</taxon>
        <taxon>Viridiplantae</taxon>
        <taxon>Streptophyta</taxon>
        <taxon>Embryophyta</taxon>
        <taxon>Tracheophyta</taxon>
        <taxon>Spermatophyta</taxon>
        <taxon>Magnoliopsida</taxon>
        <taxon>Liliopsida</taxon>
        <taxon>Poales</taxon>
        <taxon>Poaceae</taxon>
        <taxon>BOP clade</taxon>
        <taxon>Oryzoideae</taxon>
        <taxon>Oryzeae</taxon>
        <taxon>Oryzinae</taxon>
        <taxon>Oryza</taxon>
    </lineage>
</organism>
<feature type="region of interest" description="Disordered" evidence="1">
    <location>
        <begin position="310"/>
        <end position="346"/>
    </location>
</feature>
<evidence type="ECO:0008006" key="7">
    <source>
        <dbReference type="Google" id="ProtNLM"/>
    </source>
</evidence>
<feature type="compositionally biased region" description="Low complexity" evidence="1">
    <location>
        <begin position="322"/>
        <end position="346"/>
    </location>
</feature>
<feature type="domain" description="Mono-/di-acylglycerol lipase N-terminal" evidence="4">
    <location>
        <begin position="7"/>
        <end position="53"/>
    </location>
</feature>
<dbReference type="InterPro" id="IPR029058">
    <property type="entry name" value="AB_hydrolase_fold"/>
</dbReference>
<dbReference type="Gene3D" id="3.40.50.1820">
    <property type="entry name" value="alpha/beta hydrolase"/>
    <property type="match status" value="1"/>
</dbReference>
<dbReference type="InterPro" id="IPR005592">
    <property type="entry name" value="Mono/diacylglycerol_lipase_N"/>
</dbReference>
<dbReference type="Pfam" id="PF01764">
    <property type="entry name" value="Lipase_3"/>
    <property type="match status" value="1"/>
</dbReference>
<dbReference type="PANTHER" id="PTHR46398">
    <property type="entry name" value="ALPHA/BETA-HYDROLASES SUPERFAMILY PROTEIN"/>
    <property type="match status" value="1"/>
</dbReference>
<reference evidence="5" key="1">
    <citation type="submission" date="2015-04" db="UniProtKB">
        <authorList>
            <consortium name="EnsemblPlants"/>
        </authorList>
    </citation>
    <scope>IDENTIFICATION</scope>
    <source>
        <strain evidence="5">SL10</strain>
    </source>
</reference>
<dbReference type="Pfam" id="PF03893">
    <property type="entry name" value="Lipase3_N"/>
    <property type="match status" value="1"/>
</dbReference>
<name>A0A0E0GSP3_ORYNI</name>
<keyword evidence="2" id="KW-0472">Membrane</keyword>
<protein>
    <recommendedName>
        <fullName evidence="7">Fungal lipase-like domain-containing protein</fullName>
    </recommendedName>
</protein>
<dbReference type="GO" id="GO:0016042">
    <property type="term" value="P:lipid catabolic process"/>
    <property type="evidence" value="ECO:0007669"/>
    <property type="project" value="InterPro"/>
</dbReference>
<evidence type="ECO:0000259" key="4">
    <source>
        <dbReference type="Pfam" id="PF03893"/>
    </source>
</evidence>
<dbReference type="SUPFAM" id="SSF53474">
    <property type="entry name" value="alpha/beta-Hydrolases"/>
    <property type="match status" value="1"/>
</dbReference>
<keyword evidence="6" id="KW-1185">Reference proteome</keyword>
<feature type="domain" description="Fungal lipase-type" evidence="3">
    <location>
        <begin position="116"/>
        <end position="172"/>
    </location>
</feature>
<keyword evidence="2" id="KW-1133">Transmembrane helix</keyword>
<keyword evidence="2" id="KW-0812">Transmembrane</keyword>
<dbReference type="InterPro" id="IPR002921">
    <property type="entry name" value="Fungal_lipase-type"/>
</dbReference>
<evidence type="ECO:0000313" key="5">
    <source>
        <dbReference type="EnsemblPlants" id="ONIVA03G32990.1"/>
    </source>
</evidence>
<sequence>MALSCAAECALSLACARWALRRLSLSGADDSASWPAASPSSFAPVPRACRSALAAWQQGHDEAEQAPTPAPSRLCPPYRLSHDRARGEVVLAVRGLGLARLEDYRVLLDAGGPEPFAGGHAHRGLLRAAVWLLDREGPAIRRMVAEAGPAGCRLVFVGHSLGAGVAALAAVVADDFLPRTPAPLQHIFGSIFCLPCLLCFICMRDTFVSEEKLKDASKLYAPGRVFHIVERENCRCGRLPPQVRTAVPAEGRFEHVVLSCNATSDHGIIWIEKEAQKALDLMEQEELTLPPSQQKMLRVKETESLADHQKLSAWNPQEDDTLSSSSPFSSPRTSTTSSLRSESSSTRSEWDELVEIFLSDHEEDGDGRTNMFNRAGCLPCCK</sequence>
<dbReference type="eggNOG" id="KOG2088">
    <property type="taxonomic scope" value="Eukaryota"/>
</dbReference>
<dbReference type="Proteomes" id="UP000006591">
    <property type="component" value="Chromosome 3"/>
</dbReference>
<dbReference type="Gramene" id="ONIVA03G32990.1">
    <property type="protein sequence ID" value="ONIVA03G32990.1"/>
    <property type="gene ID" value="ONIVA03G32990"/>
</dbReference>
<evidence type="ECO:0000256" key="1">
    <source>
        <dbReference type="SAM" id="MobiDB-lite"/>
    </source>
</evidence>
<dbReference type="OMA" id="DGRTNMC"/>